<evidence type="ECO:0000256" key="1">
    <source>
        <dbReference type="SAM" id="MobiDB-lite"/>
    </source>
</evidence>
<keyword evidence="2" id="KW-0547">Nucleotide-binding</keyword>
<dbReference type="InterPro" id="IPR006824">
    <property type="entry name" value="DNA_helicase_Baculovir"/>
</dbReference>
<accession>A0A0N7CTN6</accession>
<name>A0A0N7CTN6_NPVBS</name>
<sequence>MATAPISVDQIFADIFHECNSVDNDALTDFETVENLVLKNDVTSEYRVVQSMANFQKLIQIMSNSNTEPESLCRDAHDIKFNAHTWSVRGNYFLLMVKPFIHVRYYDLIDKCVDFSQFLKSNCKNWNSKWERSGEYCYWPHISISYFGWRQFLLMKLNIDVGEHVPLIHHRDLGNINLFSFNPKWFLNVELSLVCKEKKLFVNGRTVFTDDHDDMFEVTMADGTKSVCKVSDQLVFSNKNFFDYIRDDINLTECKTTEKYRHIINVNLQSLRSFKKTNDLEKHVSKERFEVADVITASSENDDIAKYVDEYVDKLNDHMVNALREKDLGIDVLRNYLTDSKYVNFDYLLILIWRLIIKNNDFDFCETDIRLYLELLCEKLYPKNNTEFNVVWNRCEAYTRLLPKVFSRFCNHWTLFHNEDALESLAYYFAIHRLINLKVSETSEDENECWEYNYENVMKCGASQELLWKGFFKKIQSANACLVFNGKHYVAVKKEDELFKMTEKSSPIIMSSVKFNNWKYMYFTDEGVYNLFINDYHSFSPFILGNTLMGALTRKSEKTYLPESVITYMLNTGKIERDIYKIYHVAKVCRDVKMLKNNMSIIVAFDNCDRCKSHEQIQLNILFREIWDFSDSELIAMGMYLNEKKMCDIITNLKCDECQLKKTQKKCACYSNIQINVKALKIALMIQLLCNDIALIELAWSLIYTSPFYCRVMMDNAHNITTNALQIKRISNYSEYFQTHRSLIIDHLYTVINRIDQADRLIHQLSNFDQFMTQLQSSLDDNVDKGGDNAYDNNNNNDDDNDNNDNDDVYKIIDTQNNLNDEKKMRYAIENNKNVFVDDLCLNNDFIDKFYDQYLTILKYLKNYNIWWDKLIVSRYNDDLHSWLVRFYMRVILSKLDLKDYSHFFVKNIVQGYLYFRNFTNFNYKNSLLIMHFDASLGITCDFEKCCIYCTGEPGAGKSSNAEMMENIFVVHKRDADTYTLSKKETDEMEANKLISQLYVINEMKECNDSFFKSTADSTKSNAVCRKYQGSQKYEANFKLMIINNKPLYISNYDKGVRNRFAIINLDHVFEENLPFSGSVYSHIKTKKFPMEKSYFEGLVKPVRLFLSHILMYKRNKHDGYISYKSIVKDDPVHNHNLMCLDINNSTINALIYVMKVRVKHSAKMVEESKVEKMIELAAPYVETMIHEAMRLKRNAPSRLQQLCSDFKKRFKQYYREDIKMYCSLTMAWSKNDFNTTPPVFKS</sequence>
<proteinExistence type="predicted"/>
<dbReference type="GO" id="GO:0019079">
    <property type="term" value="P:viral genome replication"/>
    <property type="evidence" value="ECO:0007669"/>
    <property type="project" value="InterPro"/>
</dbReference>
<dbReference type="EMBL" id="KM986882">
    <property type="protein sequence ID" value="AKN91044.1"/>
    <property type="molecule type" value="Genomic_DNA"/>
</dbReference>
<evidence type="ECO:0000313" key="2">
    <source>
        <dbReference type="EMBL" id="AKN91044.1"/>
    </source>
</evidence>
<keyword evidence="2" id="KW-0378">Hydrolase</keyword>
<organismHost>
    <name type="scientific">Lepidoptera</name>
    <name type="common">moths &amp; butterflies</name>
    <dbReference type="NCBI Taxonomy" id="7088"/>
</organismHost>
<dbReference type="Pfam" id="PF04735">
    <property type="entry name" value="Baculo_helicase"/>
    <property type="match status" value="3"/>
</dbReference>
<feature type="region of interest" description="Disordered" evidence="1">
    <location>
        <begin position="784"/>
        <end position="807"/>
    </location>
</feature>
<feature type="compositionally biased region" description="Acidic residues" evidence="1">
    <location>
        <begin position="797"/>
        <end position="807"/>
    </location>
</feature>
<protein>
    <submittedName>
        <fullName evidence="2">Helicase</fullName>
    </submittedName>
</protein>
<organism evidence="2">
    <name type="scientific">Buzura suppressaria nuclear polyhedrosis virus</name>
    <name type="common">BsNPV</name>
    <dbReference type="NCBI Taxonomy" id="74320"/>
    <lineage>
        <taxon>Viruses</taxon>
        <taxon>Viruses incertae sedis</taxon>
        <taxon>Naldaviricetes</taxon>
        <taxon>Lefavirales</taxon>
        <taxon>Baculoviridae</taxon>
        <taxon>Alphabaculovirus</taxon>
        <taxon>Alphabaculovirus busuppressariae</taxon>
    </lineage>
</organism>
<keyword evidence="2" id="KW-0067">ATP-binding</keyword>
<keyword evidence="2" id="KW-0347">Helicase</keyword>
<reference evidence="2" key="1">
    <citation type="submission" date="2014-10" db="EMBL/GenBank/DDBJ databases">
        <authorList>
            <person name="Seo M.-J."/>
            <person name="Seok Y.J."/>
            <person name="Cha I.-T."/>
        </authorList>
    </citation>
    <scope>NUCLEOTIDE SEQUENCE</scope>
    <source>
        <strain evidence="2">Guangxi</strain>
    </source>
</reference>
<dbReference type="GO" id="GO:0003678">
    <property type="term" value="F:DNA helicase activity"/>
    <property type="evidence" value="ECO:0007669"/>
    <property type="project" value="InterPro"/>
</dbReference>